<dbReference type="STRING" id="214684.Q5KA38"/>
<organism evidence="1 2">
    <name type="scientific">Cryptococcus deneoformans (strain JEC21 / ATCC MYA-565)</name>
    <name type="common">Cryptococcus neoformans var. neoformans serotype D</name>
    <dbReference type="NCBI Taxonomy" id="214684"/>
    <lineage>
        <taxon>Eukaryota</taxon>
        <taxon>Fungi</taxon>
        <taxon>Dikarya</taxon>
        <taxon>Basidiomycota</taxon>
        <taxon>Agaricomycotina</taxon>
        <taxon>Tremellomycetes</taxon>
        <taxon>Tremellales</taxon>
        <taxon>Cryptococcaceae</taxon>
        <taxon>Cryptococcus</taxon>
        <taxon>Cryptococcus neoformans species complex</taxon>
    </lineage>
</organism>
<proteinExistence type="predicted"/>
<dbReference type="EMBL" id="AE017350">
    <property type="protein sequence ID" value="AAW45881.1"/>
    <property type="molecule type" value="Genomic_DNA"/>
</dbReference>
<dbReference type="GeneID" id="3254209"/>
<dbReference type="RefSeq" id="XP_567398.1">
    <property type="nucleotide sequence ID" value="XM_567398.2"/>
</dbReference>
<dbReference type="InParanoid" id="Q5KA38"/>
<dbReference type="PaxDb" id="214684-Q5KA38"/>
<evidence type="ECO:0000313" key="1">
    <source>
        <dbReference type="EMBL" id="AAW45881.1"/>
    </source>
</evidence>
<accession>Q5KA38</accession>
<dbReference type="VEuPathDB" id="FungiDB:CNJ03180"/>
<evidence type="ECO:0000313" key="2">
    <source>
        <dbReference type="Proteomes" id="UP000002149"/>
    </source>
</evidence>
<dbReference type="PANTHER" id="PTHR46014:SF1">
    <property type="entry name" value="TETRATRICOPEPTIDE REPEAT PROTEIN 1"/>
    <property type="match status" value="1"/>
</dbReference>
<keyword evidence="2" id="KW-1185">Reference proteome</keyword>
<reference evidence="1 2" key="1">
    <citation type="journal article" date="2005" name="Science">
        <title>The genome of the basidiomycetous yeast and human pathogen Cryptococcus neoformans.</title>
        <authorList>
            <person name="Loftus B.J."/>
            <person name="Fung E."/>
            <person name="Roncaglia P."/>
            <person name="Rowley D."/>
            <person name="Amedeo P."/>
            <person name="Bruno D."/>
            <person name="Vamathevan J."/>
            <person name="Miranda M."/>
            <person name="Anderson I.J."/>
            <person name="Fraser J.A."/>
            <person name="Allen J.E."/>
            <person name="Bosdet I.E."/>
            <person name="Brent M.R."/>
            <person name="Chiu R."/>
            <person name="Doering T.L."/>
            <person name="Donlin M.J."/>
            <person name="D'Souza C.A."/>
            <person name="Fox D.S."/>
            <person name="Grinberg V."/>
            <person name="Fu J."/>
            <person name="Fukushima M."/>
            <person name="Haas B.J."/>
            <person name="Huang J.C."/>
            <person name="Janbon G."/>
            <person name="Jones S.J."/>
            <person name="Koo H.L."/>
            <person name="Krzywinski M.I."/>
            <person name="Kwon-Chung J.K."/>
            <person name="Lengeler K.B."/>
            <person name="Maiti R."/>
            <person name="Marra M.A."/>
            <person name="Marra R.E."/>
            <person name="Mathewson C.A."/>
            <person name="Mitchell T.G."/>
            <person name="Pertea M."/>
            <person name="Riggs F.R."/>
            <person name="Salzberg S.L."/>
            <person name="Schein J.E."/>
            <person name="Shvartsbeyn A."/>
            <person name="Shin H."/>
            <person name="Shumway M."/>
            <person name="Specht C.A."/>
            <person name="Suh B.B."/>
            <person name="Tenney A."/>
            <person name="Utterback T.R."/>
            <person name="Wickes B.L."/>
            <person name="Wortman J.R."/>
            <person name="Wye N.H."/>
            <person name="Kronstad J.W."/>
            <person name="Lodge J.K."/>
            <person name="Heitman J."/>
            <person name="Davis R.W."/>
            <person name="Fraser C.M."/>
            <person name="Hyman R.W."/>
        </authorList>
    </citation>
    <scope>NUCLEOTIDE SEQUENCE [LARGE SCALE GENOMIC DNA]</scope>
    <source>
        <strain evidence="2">JEC21 / ATCC MYA-565</strain>
    </source>
</reference>
<dbReference type="PANTHER" id="PTHR46014">
    <property type="entry name" value="TETRATRICOPEPTIDE REPEAT PROTEIN 1"/>
    <property type="match status" value="1"/>
</dbReference>
<dbReference type="Gene3D" id="1.25.40.10">
    <property type="entry name" value="Tetratricopeptide repeat domain"/>
    <property type="match status" value="1"/>
</dbReference>
<protein>
    <submittedName>
        <fullName evidence="1">Expressed protein</fullName>
    </submittedName>
</protein>
<accession>Q55LF6</accession>
<dbReference type="InterPro" id="IPR052769">
    <property type="entry name" value="TPR_domain_protein"/>
</dbReference>
<gene>
    <name evidence="1" type="ordered locus">CNJ03180</name>
</gene>
<sequence length="643" mass="75893">MPEYTFTRYLGSKEVTITEVGDPQDRINPRPLTKDELWASFEDKFDPNLAKSKAKLLSNAVPTQYPPRRTTYHLLPNTVALQKQAIRSFKLRLRDRIQCNAFGEDEAGVMRDFLRVQRNLDATEEKLSRDIDDQQGLRKDVNALFQEGKFEDAKFQYNQLWSEILPWHIEALPEHSPLRLKLGEVEAAMFDNMAACMFKLAKADFEVDLIENFYTKVTAMVQFHSVFQCCWTAIDVREYAKVRPIYSCCRRASDMMKILYVDARNYPFEINFDRNETPPDQKYVAQMIKYFDDQANALQNLNKEAWYKDIDERLKIPMPPGEVTYYFGPFSWRDSWKEKRDTPSNPAQTQPRDLTLKEMWEVWSPVPKQTHLEYNDLPPYYPESRITYELRPTGIVQEYRYLTYAKFSIYEMIWRQHNEDWSRIHFQEDDKKRRQVSVEDPPLKIRLDKAEKQKDEANKKYKANEFKDALMTYADAWYQLLPYHIEALPLANPLRQKLGQIEAALFANMAAVLIKASSEQQCPRRRRERFRRLAFFCSWAAWYNKELATVGTVINSAKRCYSTAPSDKDSHGAIESLNNSFWTPMINILGEIKARNDMLLQEVLERGLKYNTAPQVTLQQVGPRKWYETGELEDLKKERNWWN</sequence>
<name>Q5KA38_CRYD1</name>
<dbReference type="InterPro" id="IPR011990">
    <property type="entry name" value="TPR-like_helical_dom_sf"/>
</dbReference>
<dbReference type="Proteomes" id="UP000002149">
    <property type="component" value="Chromosome 10"/>
</dbReference>
<dbReference type="AlphaFoldDB" id="Q5KA38"/>
<dbReference type="OrthoDB" id="2585061at2759"/>